<keyword evidence="2" id="KW-0488">Methylation</keyword>
<evidence type="ECO:0000256" key="2">
    <source>
        <dbReference type="ARBA" id="ARBA00022481"/>
    </source>
</evidence>
<dbReference type="AlphaFoldDB" id="A0A542EPC6"/>
<evidence type="ECO:0000313" key="8">
    <source>
        <dbReference type="Proteomes" id="UP000316298"/>
    </source>
</evidence>
<name>A0A542EPC6_9ACTN</name>
<dbReference type="GO" id="GO:0015627">
    <property type="term" value="C:type II protein secretion system complex"/>
    <property type="evidence" value="ECO:0007669"/>
    <property type="project" value="InterPro"/>
</dbReference>
<evidence type="ECO:0000256" key="5">
    <source>
        <dbReference type="ARBA" id="ARBA00023136"/>
    </source>
</evidence>
<dbReference type="InterPro" id="IPR045584">
    <property type="entry name" value="Pilin-like"/>
</dbReference>
<comment type="subcellular location">
    <subcellularLocation>
        <location evidence="1">Membrane</location>
        <topology evidence="1">Single-pass membrane protein</topology>
    </subcellularLocation>
</comment>
<evidence type="ECO:0000256" key="6">
    <source>
        <dbReference type="SAM" id="Phobius"/>
    </source>
</evidence>
<gene>
    <name evidence="7" type="ORF">FB475_1302</name>
</gene>
<keyword evidence="4 6" id="KW-1133">Transmembrane helix</keyword>
<dbReference type="PRINTS" id="PR00885">
    <property type="entry name" value="BCTERIALGSPH"/>
</dbReference>
<keyword evidence="5 6" id="KW-0472">Membrane</keyword>
<dbReference type="PANTHER" id="PTHR30093:SF44">
    <property type="entry name" value="TYPE II SECRETION SYSTEM CORE PROTEIN G"/>
    <property type="match status" value="1"/>
</dbReference>
<dbReference type="NCBIfam" id="TIGR02532">
    <property type="entry name" value="IV_pilin_GFxxxE"/>
    <property type="match status" value="1"/>
</dbReference>
<dbReference type="PROSITE" id="PS00409">
    <property type="entry name" value="PROKAR_NTER_METHYL"/>
    <property type="match status" value="1"/>
</dbReference>
<dbReference type="Gene3D" id="3.30.700.10">
    <property type="entry name" value="Glycoprotein, Type 4 Pilin"/>
    <property type="match status" value="1"/>
</dbReference>
<evidence type="ECO:0000256" key="4">
    <source>
        <dbReference type="ARBA" id="ARBA00022989"/>
    </source>
</evidence>
<dbReference type="GO" id="GO:0015628">
    <property type="term" value="P:protein secretion by the type II secretion system"/>
    <property type="evidence" value="ECO:0007669"/>
    <property type="project" value="InterPro"/>
</dbReference>
<dbReference type="OrthoDB" id="3826845at2"/>
<dbReference type="RefSeq" id="WP_141853445.1">
    <property type="nucleotide sequence ID" value="NZ_BAAAKA010000037.1"/>
</dbReference>
<dbReference type="InterPro" id="IPR002416">
    <property type="entry name" value="T2SS_protein-GspH"/>
</dbReference>
<evidence type="ECO:0000313" key="7">
    <source>
        <dbReference type="EMBL" id="TQJ17188.1"/>
    </source>
</evidence>
<organism evidence="7 8">
    <name type="scientific">Kribbella jejuensis</name>
    <dbReference type="NCBI Taxonomy" id="236068"/>
    <lineage>
        <taxon>Bacteria</taxon>
        <taxon>Bacillati</taxon>
        <taxon>Actinomycetota</taxon>
        <taxon>Actinomycetes</taxon>
        <taxon>Propionibacteriales</taxon>
        <taxon>Kribbellaceae</taxon>
        <taxon>Kribbella</taxon>
    </lineage>
</organism>
<dbReference type="EMBL" id="VFMM01000001">
    <property type="protein sequence ID" value="TQJ17188.1"/>
    <property type="molecule type" value="Genomic_DNA"/>
</dbReference>
<keyword evidence="8" id="KW-1185">Reference proteome</keyword>
<comment type="caution">
    <text evidence="7">The sequence shown here is derived from an EMBL/GenBank/DDBJ whole genome shotgun (WGS) entry which is preliminary data.</text>
</comment>
<accession>A0A542EPC6</accession>
<feature type="transmembrane region" description="Helical" evidence="6">
    <location>
        <begin position="20"/>
        <end position="38"/>
    </location>
</feature>
<dbReference type="PANTHER" id="PTHR30093">
    <property type="entry name" value="GENERAL SECRETION PATHWAY PROTEIN G"/>
    <property type="match status" value="1"/>
</dbReference>
<dbReference type="GO" id="GO:0016020">
    <property type="term" value="C:membrane"/>
    <property type="evidence" value="ECO:0007669"/>
    <property type="project" value="UniProtKB-SubCell"/>
</dbReference>
<evidence type="ECO:0000256" key="3">
    <source>
        <dbReference type="ARBA" id="ARBA00022692"/>
    </source>
</evidence>
<dbReference type="InterPro" id="IPR012902">
    <property type="entry name" value="N_methyl_site"/>
</dbReference>
<keyword evidence="3 6" id="KW-0812">Transmembrane</keyword>
<dbReference type="Pfam" id="PF07963">
    <property type="entry name" value="N_methyl"/>
    <property type="match status" value="1"/>
</dbReference>
<evidence type="ECO:0000256" key="1">
    <source>
        <dbReference type="ARBA" id="ARBA00004167"/>
    </source>
</evidence>
<dbReference type="Proteomes" id="UP000316298">
    <property type="component" value="Unassembled WGS sequence"/>
</dbReference>
<dbReference type="SUPFAM" id="SSF54523">
    <property type="entry name" value="Pili subunits"/>
    <property type="match status" value="1"/>
</dbReference>
<proteinExistence type="predicted"/>
<sequence length="115" mass="11780">MLNRIHEARRNQSGFTLIELLMVIVILGILSGIVVFAVKGIQDRGDLAACKSEVKTIAVAEEANYAQKGAYADLGGLVTNGFLRPGTPKYVASADGTTGALTMAAAGVPTGCAAG</sequence>
<protein>
    <submittedName>
        <fullName evidence="7">General secretion pathway protein G</fullName>
    </submittedName>
</protein>
<reference evidence="7 8" key="1">
    <citation type="submission" date="2019-06" db="EMBL/GenBank/DDBJ databases">
        <title>Sequencing the genomes of 1000 actinobacteria strains.</title>
        <authorList>
            <person name="Klenk H.-P."/>
        </authorList>
    </citation>
    <scope>NUCLEOTIDE SEQUENCE [LARGE SCALE GENOMIC DNA]</scope>
    <source>
        <strain evidence="7 8">DSM 17305</strain>
    </source>
</reference>